<dbReference type="RefSeq" id="WP_390283677.1">
    <property type="nucleotide sequence ID" value="NZ_JBHUDI010000001.1"/>
</dbReference>
<dbReference type="Pfam" id="PF00589">
    <property type="entry name" value="Phage_integrase"/>
    <property type="match status" value="1"/>
</dbReference>
<dbReference type="EMBL" id="JBHUDI010000001">
    <property type="protein sequence ID" value="MFD1562246.1"/>
    <property type="molecule type" value="Genomic_DNA"/>
</dbReference>
<dbReference type="InterPro" id="IPR010998">
    <property type="entry name" value="Integrase_recombinase_N"/>
</dbReference>
<dbReference type="AlphaFoldDB" id="A0ABD6BB94"/>
<dbReference type="InterPro" id="IPR044068">
    <property type="entry name" value="CB"/>
</dbReference>
<dbReference type="InterPro" id="IPR050090">
    <property type="entry name" value="Tyrosine_recombinase_XerCD"/>
</dbReference>
<keyword evidence="8" id="KW-1185">Reference proteome</keyword>
<evidence type="ECO:0000256" key="3">
    <source>
        <dbReference type="ARBA" id="ARBA00023172"/>
    </source>
</evidence>
<dbReference type="GO" id="GO:0006310">
    <property type="term" value="P:DNA recombination"/>
    <property type="evidence" value="ECO:0007669"/>
    <property type="project" value="UniProtKB-KW"/>
</dbReference>
<protein>
    <submittedName>
        <fullName evidence="7">Tyrosine-type recombinase/integrase</fullName>
    </submittedName>
</protein>
<accession>A0ABD6BB94</accession>
<dbReference type="InterPro" id="IPR004107">
    <property type="entry name" value="Integrase_SAM-like_N"/>
</dbReference>
<evidence type="ECO:0000259" key="5">
    <source>
        <dbReference type="PROSITE" id="PS51898"/>
    </source>
</evidence>
<dbReference type="Pfam" id="PF02899">
    <property type="entry name" value="Phage_int_SAM_1"/>
    <property type="match status" value="1"/>
</dbReference>
<dbReference type="PROSITE" id="PS51898">
    <property type="entry name" value="TYR_RECOMBINASE"/>
    <property type="match status" value="1"/>
</dbReference>
<dbReference type="Gene3D" id="1.10.150.130">
    <property type="match status" value="1"/>
</dbReference>
<evidence type="ECO:0000256" key="1">
    <source>
        <dbReference type="ARBA" id="ARBA00022908"/>
    </source>
</evidence>
<keyword evidence="3" id="KW-0233">DNA recombination</keyword>
<dbReference type="PANTHER" id="PTHR30349:SF41">
    <property type="entry name" value="INTEGRASE_RECOMBINASE PROTEIN MJ0367-RELATED"/>
    <property type="match status" value="1"/>
</dbReference>
<dbReference type="Proteomes" id="UP001597076">
    <property type="component" value="Unassembled WGS sequence"/>
</dbReference>
<evidence type="ECO:0000259" key="6">
    <source>
        <dbReference type="PROSITE" id="PS51900"/>
    </source>
</evidence>
<dbReference type="InterPro" id="IPR013762">
    <property type="entry name" value="Integrase-like_cat_sf"/>
</dbReference>
<dbReference type="SUPFAM" id="SSF56349">
    <property type="entry name" value="DNA breaking-rejoining enzymes"/>
    <property type="match status" value="1"/>
</dbReference>
<sequence length="334" mass="39206">MKRDQDLVQITPSQAKKQYFESRRGEVRETTLKSQSTGVKRFAKWCEDHQKELSGLTGMDVQKFYNELKKEDYAKATLRNYMTAVRQFLLYLERVEAAPPDIADKVHRPVLEKSERRRDTEIDPERVKEVVDWLSRFKYASRDHIIMLLLWHCGIRTGSLRALDLEDFTHLDKDPVLQVKHRPDKGTPLKNGLDGERPINISDEVATALKDYIEHNRFDNTDEHGRKPLIPSYNRYSQDQIRKTCLYYTCPKTTGIGTCNCEEQRTRQTATDCEKSVSPHVIRSASITYWRQKDVPVEAVSDRMNVSRDVIEQHYDRRTEEGKAQQRRKYLNQL</sequence>
<name>A0ABD6BB94_9EURY</name>
<comment type="caution">
    <text evidence="7">The sequence shown here is derived from an EMBL/GenBank/DDBJ whole genome shotgun (WGS) entry which is preliminary data.</text>
</comment>
<feature type="domain" description="Tyr recombinase" evidence="5">
    <location>
        <begin position="117"/>
        <end position="328"/>
    </location>
</feature>
<evidence type="ECO:0000256" key="4">
    <source>
        <dbReference type="PROSITE-ProRule" id="PRU01248"/>
    </source>
</evidence>
<reference evidence="7 8" key="1">
    <citation type="journal article" date="2019" name="Int. J. Syst. Evol. Microbiol.">
        <title>The Global Catalogue of Microorganisms (GCM) 10K type strain sequencing project: providing services to taxonomists for standard genome sequencing and annotation.</title>
        <authorList>
            <consortium name="The Broad Institute Genomics Platform"/>
            <consortium name="The Broad Institute Genome Sequencing Center for Infectious Disease"/>
            <person name="Wu L."/>
            <person name="Ma J."/>
        </authorList>
    </citation>
    <scope>NUCLEOTIDE SEQUENCE [LARGE SCALE GENOMIC DNA]</scope>
    <source>
        <strain evidence="7 8">CGMCC 1.12230</strain>
    </source>
</reference>
<dbReference type="GO" id="GO:0015074">
    <property type="term" value="P:DNA integration"/>
    <property type="evidence" value="ECO:0007669"/>
    <property type="project" value="UniProtKB-KW"/>
</dbReference>
<dbReference type="GO" id="GO:0003677">
    <property type="term" value="F:DNA binding"/>
    <property type="evidence" value="ECO:0007669"/>
    <property type="project" value="UniProtKB-UniRule"/>
</dbReference>
<gene>
    <name evidence="7" type="ORF">ACFR99_01505</name>
</gene>
<keyword evidence="1" id="KW-0229">DNA integration</keyword>
<keyword evidence="2 4" id="KW-0238">DNA-binding</keyword>
<dbReference type="InterPro" id="IPR002104">
    <property type="entry name" value="Integrase_catalytic"/>
</dbReference>
<evidence type="ECO:0000313" key="8">
    <source>
        <dbReference type="Proteomes" id="UP001597076"/>
    </source>
</evidence>
<evidence type="ECO:0000313" key="7">
    <source>
        <dbReference type="EMBL" id="MFD1562246.1"/>
    </source>
</evidence>
<dbReference type="PROSITE" id="PS51900">
    <property type="entry name" value="CB"/>
    <property type="match status" value="1"/>
</dbReference>
<organism evidence="7 8">
    <name type="scientific">Haloarchaeobius amylolyticus</name>
    <dbReference type="NCBI Taxonomy" id="1198296"/>
    <lineage>
        <taxon>Archaea</taxon>
        <taxon>Methanobacteriati</taxon>
        <taxon>Methanobacteriota</taxon>
        <taxon>Stenosarchaea group</taxon>
        <taxon>Halobacteria</taxon>
        <taxon>Halobacteriales</taxon>
        <taxon>Halorubellaceae</taxon>
        <taxon>Haloarchaeobius</taxon>
    </lineage>
</organism>
<dbReference type="InterPro" id="IPR011010">
    <property type="entry name" value="DNA_brk_join_enz"/>
</dbReference>
<proteinExistence type="predicted"/>
<dbReference type="Gene3D" id="1.10.443.10">
    <property type="entry name" value="Intergrase catalytic core"/>
    <property type="match status" value="1"/>
</dbReference>
<dbReference type="CDD" id="cd00397">
    <property type="entry name" value="DNA_BRE_C"/>
    <property type="match status" value="1"/>
</dbReference>
<dbReference type="PANTHER" id="PTHR30349">
    <property type="entry name" value="PHAGE INTEGRASE-RELATED"/>
    <property type="match status" value="1"/>
</dbReference>
<evidence type="ECO:0000256" key="2">
    <source>
        <dbReference type="ARBA" id="ARBA00023125"/>
    </source>
</evidence>
<feature type="domain" description="Core-binding (CB)" evidence="6">
    <location>
        <begin position="10"/>
        <end position="93"/>
    </location>
</feature>